<gene>
    <name evidence="1" type="ORF">SAMN05444001_101285</name>
</gene>
<dbReference type="SUPFAM" id="SSF53756">
    <property type="entry name" value="UDP-Glycosyltransferase/glycogen phosphorylase"/>
    <property type="match status" value="1"/>
</dbReference>
<proteinExistence type="predicted"/>
<dbReference type="EMBL" id="FNVS01000001">
    <property type="protein sequence ID" value="SEF46162.1"/>
    <property type="molecule type" value="Genomic_DNA"/>
</dbReference>
<dbReference type="RefSeq" id="WP_103982233.1">
    <property type="nucleotide sequence ID" value="NZ_FNVS01000001.1"/>
</dbReference>
<dbReference type="AlphaFoldDB" id="A0A8G2BTX3"/>
<keyword evidence="2" id="KW-1185">Reference proteome</keyword>
<protein>
    <submittedName>
        <fullName evidence="1">Uncharacterized protein</fullName>
    </submittedName>
</protein>
<comment type="caution">
    <text evidence="1">The sequence shown here is derived from an EMBL/GenBank/DDBJ whole genome shotgun (WGS) entry which is preliminary data.</text>
</comment>
<evidence type="ECO:0000313" key="2">
    <source>
        <dbReference type="Proteomes" id="UP000236725"/>
    </source>
</evidence>
<reference evidence="1 2" key="1">
    <citation type="submission" date="2016-10" db="EMBL/GenBank/DDBJ databases">
        <authorList>
            <person name="Varghese N."/>
            <person name="Submissions S."/>
        </authorList>
    </citation>
    <scope>NUCLEOTIDE SEQUENCE [LARGE SCALE GENOMIC DNA]</scope>
    <source>
        <strain evidence="1 2">DSM 29073</strain>
    </source>
</reference>
<evidence type="ECO:0000313" key="1">
    <source>
        <dbReference type="EMBL" id="SEF46162.1"/>
    </source>
</evidence>
<dbReference type="Proteomes" id="UP000236725">
    <property type="component" value="Unassembled WGS sequence"/>
</dbReference>
<organism evidence="1 2">
    <name type="scientific">Parabacteroides chinchillae</name>
    <dbReference type="NCBI Taxonomy" id="871327"/>
    <lineage>
        <taxon>Bacteria</taxon>
        <taxon>Pseudomonadati</taxon>
        <taxon>Bacteroidota</taxon>
        <taxon>Bacteroidia</taxon>
        <taxon>Bacteroidales</taxon>
        <taxon>Tannerellaceae</taxon>
        <taxon>Parabacteroides</taxon>
    </lineage>
</organism>
<accession>A0A8G2BTX3</accession>
<sequence length="375" mass="43680">MDKHLNIIAFNIPWPANYGGVIDVYYKLKALYECGVNIILHCFEYERPQAKELESVCEKVYYYKRHTGIIANITLLPYNVYSRKDPSLLANLLKNNYPILFEGLHSCYYMDNPLLKNRKKIFRECNIEHDYYYHLAKSERQFIKKCFFRIEAWRFRNYQKVVSHADLIISVSTTDTDYLKKEFPANRIEFIPCFHANEQITTQPGKSGFILYHGKLSVVENEKAALYLIHHVFGKLDYPCILAGMNPPRSLRDAASLYSNVTIEANPTEERMNFLIREAQINMLITFQDTGLKLKLLNSLFAGRHTVVNHLMLAGSGLDSLCHIADTPEDMIRECTKLINVPIDEKSITKRKELLEPSFSNKYQGARLYKMIYEE</sequence>
<name>A0A8G2BTX3_9BACT</name>